<name>A0A0K0ENJ3_STRER</name>
<accession>A0A0K0ENJ3</accession>
<protein>
    <submittedName>
        <fullName evidence="1">Uncharacterized protein</fullName>
    </submittedName>
</protein>
<dbReference type="WBParaSite" id="SSTP_0001103000.1">
    <property type="protein sequence ID" value="SSTP_0001103000.1"/>
    <property type="gene ID" value="SSTP_0001103000"/>
</dbReference>
<reference evidence="1" key="1">
    <citation type="submission" date="2015-08" db="UniProtKB">
        <authorList>
            <consortium name="WormBaseParasite"/>
        </authorList>
    </citation>
    <scope>IDENTIFICATION</scope>
</reference>
<proteinExistence type="predicted"/>
<dbReference type="AlphaFoldDB" id="A0A0K0ENJ3"/>
<organism evidence="1">
    <name type="scientific">Strongyloides stercoralis</name>
    <name type="common">Threadworm</name>
    <dbReference type="NCBI Taxonomy" id="6248"/>
    <lineage>
        <taxon>Eukaryota</taxon>
        <taxon>Metazoa</taxon>
        <taxon>Ecdysozoa</taxon>
        <taxon>Nematoda</taxon>
        <taxon>Chromadorea</taxon>
        <taxon>Rhabditida</taxon>
        <taxon>Tylenchina</taxon>
        <taxon>Panagrolaimomorpha</taxon>
        <taxon>Strongyloidoidea</taxon>
        <taxon>Strongyloididae</taxon>
        <taxon>Strongyloides</taxon>
    </lineage>
</organism>
<evidence type="ECO:0000313" key="1">
    <source>
        <dbReference type="WBParaSite" id="SSTP_0001103000.1"/>
    </source>
</evidence>
<sequence>MLFTIKSPDIVIVVLKAV</sequence>